<dbReference type="EMBL" id="CP108195">
    <property type="protein sequence ID" value="WTS10015.1"/>
    <property type="molecule type" value="Genomic_DNA"/>
</dbReference>
<feature type="region of interest" description="Disordered" evidence="1">
    <location>
        <begin position="158"/>
        <end position="200"/>
    </location>
</feature>
<proteinExistence type="predicted"/>
<evidence type="ECO:0000259" key="3">
    <source>
        <dbReference type="PROSITE" id="PS51841"/>
    </source>
</evidence>
<dbReference type="SUPFAM" id="SSF74853">
    <property type="entry name" value="Lamin A/C globular tail domain"/>
    <property type="match status" value="1"/>
</dbReference>
<dbReference type="AlphaFoldDB" id="A0AAU1TX63"/>
<name>A0AAU1TX63_9ACTN</name>
<dbReference type="InterPro" id="IPR036415">
    <property type="entry name" value="Lamin_tail_dom_sf"/>
</dbReference>
<dbReference type="Pfam" id="PF00932">
    <property type="entry name" value="LTD"/>
    <property type="match status" value="1"/>
</dbReference>
<reference evidence="4" key="1">
    <citation type="submission" date="2022-10" db="EMBL/GenBank/DDBJ databases">
        <title>The complete genomes of actinobacterial strains from the NBC collection.</title>
        <authorList>
            <person name="Joergensen T.S."/>
            <person name="Alvarez Arevalo M."/>
            <person name="Sterndorff E.B."/>
            <person name="Faurdal D."/>
            <person name="Vuksanovic O."/>
            <person name="Mourched A.-S."/>
            <person name="Charusanti P."/>
            <person name="Shaw S."/>
            <person name="Blin K."/>
            <person name="Weber T."/>
        </authorList>
    </citation>
    <scope>NUCLEOTIDE SEQUENCE</scope>
    <source>
        <strain evidence="4">NBC_00119</strain>
    </source>
</reference>
<feature type="compositionally biased region" description="Basic and acidic residues" evidence="1">
    <location>
        <begin position="158"/>
        <end position="192"/>
    </location>
</feature>
<evidence type="ECO:0000256" key="1">
    <source>
        <dbReference type="SAM" id="MobiDB-lite"/>
    </source>
</evidence>
<feature type="chain" id="PRO_5043513443" evidence="2">
    <location>
        <begin position="33"/>
        <end position="200"/>
    </location>
</feature>
<feature type="domain" description="LTD" evidence="3">
    <location>
        <begin position="28"/>
        <end position="183"/>
    </location>
</feature>
<dbReference type="Gene3D" id="2.60.40.1260">
    <property type="entry name" value="Lamin Tail domain"/>
    <property type="match status" value="1"/>
</dbReference>
<organism evidence="4">
    <name type="scientific">Streptomyces sp. NBC_00119</name>
    <dbReference type="NCBI Taxonomy" id="2975659"/>
    <lineage>
        <taxon>Bacteria</taxon>
        <taxon>Bacillati</taxon>
        <taxon>Actinomycetota</taxon>
        <taxon>Actinomycetes</taxon>
        <taxon>Kitasatosporales</taxon>
        <taxon>Streptomycetaceae</taxon>
        <taxon>Streptomyces</taxon>
    </lineage>
</organism>
<gene>
    <name evidence="4" type="ORF">OHU69_02160</name>
</gene>
<protein>
    <submittedName>
        <fullName evidence="4">Lamin tail domain-containing protein</fullName>
    </submittedName>
</protein>
<dbReference type="InterPro" id="IPR001322">
    <property type="entry name" value="Lamin_tail_dom"/>
</dbReference>
<accession>A0AAU1TX63</accession>
<sequence>MSAFMSVAARRTGAAVLAAGALVGTFAGSASAAPGARPHREFVEISDVQYDAPGWDNRGIRSLNGEWVDVTNTSRHAVNLDGWTLSGEDGHTYTFHHYRLGGRATVRVHTGYGRDTYRDVYQDRRNHVWDNRSDTATLRDDRNWRVDTFSWGSYRDRDRHDRDGGRDYRHDRDYRDGGRDYRDRARHDDGHRGHGHGGRR</sequence>
<dbReference type="PROSITE" id="PS51841">
    <property type="entry name" value="LTD"/>
    <property type="match status" value="1"/>
</dbReference>
<evidence type="ECO:0000313" key="4">
    <source>
        <dbReference type="EMBL" id="WTS10015.1"/>
    </source>
</evidence>
<feature type="signal peptide" evidence="2">
    <location>
        <begin position="1"/>
        <end position="32"/>
    </location>
</feature>
<evidence type="ECO:0000256" key="2">
    <source>
        <dbReference type="SAM" id="SignalP"/>
    </source>
</evidence>
<keyword evidence="2" id="KW-0732">Signal</keyword>